<protein>
    <submittedName>
        <fullName evidence="1">Uncharacterized protein</fullName>
    </submittedName>
</protein>
<evidence type="ECO:0000313" key="1">
    <source>
        <dbReference type="EMBL" id="MBW0497197.1"/>
    </source>
</evidence>
<dbReference type="EMBL" id="AVOT02014046">
    <property type="protein sequence ID" value="MBW0497197.1"/>
    <property type="molecule type" value="Genomic_DNA"/>
</dbReference>
<accession>A0A9Q3D7Z6</accession>
<gene>
    <name evidence="1" type="ORF">O181_036912</name>
</gene>
<dbReference type="Proteomes" id="UP000765509">
    <property type="component" value="Unassembled WGS sequence"/>
</dbReference>
<reference evidence="1" key="1">
    <citation type="submission" date="2021-03" db="EMBL/GenBank/DDBJ databases">
        <title>Draft genome sequence of rust myrtle Austropuccinia psidii MF-1, a brazilian biotype.</title>
        <authorList>
            <person name="Quecine M.C."/>
            <person name="Pachon D.M.R."/>
            <person name="Bonatelli M.L."/>
            <person name="Correr F.H."/>
            <person name="Franceschini L.M."/>
            <person name="Leite T.F."/>
            <person name="Margarido G.R.A."/>
            <person name="Almeida C.A."/>
            <person name="Ferrarezi J.A."/>
            <person name="Labate C.A."/>
        </authorList>
    </citation>
    <scope>NUCLEOTIDE SEQUENCE</scope>
    <source>
        <strain evidence="1">MF-1</strain>
    </source>
</reference>
<comment type="caution">
    <text evidence="1">The sequence shown here is derived from an EMBL/GenBank/DDBJ whole genome shotgun (WGS) entry which is preliminary data.</text>
</comment>
<evidence type="ECO:0000313" key="2">
    <source>
        <dbReference type="Proteomes" id="UP000765509"/>
    </source>
</evidence>
<organism evidence="1 2">
    <name type="scientific">Austropuccinia psidii MF-1</name>
    <dbReference type="NCBI Taxonomy" id="1389203"/>
    <lineage>
        <taxon>Eukaryota</taxon>
        <taxon>Fungi</taxon>
        <taxon>Dikarya</taxon>
        <taxon>Basidiomycota</taxon>
        <taxon>Pucciniomycotina</taxon>
        <taxon>Pucciniomycetes</taxon>
        <taxon>Pucciniales</taxon>
        <taxon>Sphaerophragmiaceae</taxon>
        <taxon>Austropuccinia</taxon>
    </lineage>
</organism>
<proteinExistence type="predicted"/>
<keyword evidence="2" id="KW-1185">Reference proteome</keyword>
<sequence>MIRALPGPNVVQLESTGELRKTHLILPVSLRRPLSSSDKELFPLSNIPPLQITPLEEGEDNKIVKLLKEQKTQNKKEREYPVRYQKQLKKLNGYLRRI</sequence>
<dbReference type="AlphaFoldDB" id="A0A9Q3D7Z6"/>
<dbReference type="OrthoDB" id="3158924at2759"/>
<name>A0A9Q3D7Z6_9BASI</name>